<dbReference type="InterPro" id="IPR011108">
    <property type="entry name" value="RMMBL"/>
</dbReference>
<evidence type="ECO:0000259" key="7">
    <source>
        <dbReference type="SMART" id="SM01027"/>
    </source>
</evidence>
<dbReference type="PANTHER" id="PTHR45922">
    <property type="entry name" value="CLEAVAGE AND POLYADENYLATION SPECIFICITY FACTOR SUBUNIT 2"/>
    <property type="match status" value="1"/>
</dbReference>
<dbReference type="Proteomes" id="UP000198341">
    <property type="component" value="Chromosome 1"/>
</dbReference>
<dbReference type="PANTHER" id="PTHR45922:SF1">
    <property type="entry name" value="CLEAVAGE AND POLYADENYLATION SPECIFICITY FACTOR SUBUNIT 2"/>
    <property type="match status" value="1"/>
</dbReference>
<dbReference type="InterPro" id="IPR027075">
    <property type="entry name" value="CPSF2"/>
</dbReference>
<organism evidence="8 9">
    <name type="scientific">Bathycoccus prasinos</name>
    <dbReference type="NCBI Taxonomy" id="41875"/>
    <lineage>
        <taxon>Eukaryota</taxon>
        <taxon>Viridiplantae</taxon>
        <taxon>Chlorophyta</taxon>
        <taxon>Mamiellophyceae</taxon>
        <taxon>Mamiellales</taxon>
        <taxon>Bathycoccaceae</taxon>
        <taxon>Bathycoccus</taxon>
    </lineage>
</organism>
<dbReference type="InterPro" id="IPR022712">
    <property type="entry name" value="Beta_Casp"/>
</dbReference>
<comment type="subcellular location">
    <subcellularLocation>
        <location evidence="1 4">Nucleus</location>
    </subcellularLocation>
</comment>
<evidence type="ECO:0000256" key="4">
    <source>
        <dbReference type="RuleBase" id="RU365006"/>
    </source>
</evidence>
<evidence type="ECO:0000256" key="1">
    <source>
        <dbReference type="ARBA" id="ARBA00004123"/>
    </source>
</evidence>
<protein>
    <recommendedName>
        <fullName evidence="4">Cleavage and polyadenylation specificity factor subunit 2</fullName>
    </recommendedName>
    <alternativeName>
        <fullName evidence="4">Cleavage and polyadenylation specificity factor 100 kDa subunit</fullName>
    </alternativeName>
</protein>
<feature type="region of interest" description="Disordered" evidence="6">
    <location>
        <begin position="33"/>
        <end position="152"/>
    </location>
</feature>
<dbReference type="Pfam" id="PF13299">
    <property type="entry name" value="CPSF100_C"/>
    <property type="match status" value="1"/>
</dbReference>
<dbReference type="Pfam" id="PF10996">
    <property type="entry name" value="Beta-Casp"/>
    <property type="match status" value="1"/>
</dbReference>
<dbReference type="EMBL" id="FO082278">
    <property type="protein sequence ID" value="CCO14580.1"/>
    <property type="molecule type" value="Genomic_DNA"/>
</dbReference>
<dbReference type="CDD" id="cd16293">
    <property type="entry name" value="CPSF2-like_MBL-fold"/>
    <property type="match status" value="1"/>
</dbReference>
<keyword evidence="5" id="KW-0175">Coiled coil</keyword>
<keyword evidence="2 4" id="KW-0507">mRNA processing</keyword>
<keyword evidence="4" id="KW-0694">RNA-binding</keyword>
<dbReference type="Pfam" id="PF16661">
    <property type="entry name" value="Lactamase_B_6"/>
    <property type="match status" value="2"/>
</dbReference>
<evidence type="ECO:0000313" key="8">
    <source>
        <dbReference type="EMBL" id="CCO14580.1"/>
    </source>
</evidence>
<dbReference type="Pfam" id="PF07521">
    <property type="entry name" value="RMMBL"/>
    <property type="match status" value="1"/>
</dbReference>
<evidence type="ECO:0000313" key="9">
    <source>
        <dbReference type="Proteomes" id="UP000198341"/>
    </source>
</evidence>
<gene>
    <name evidence="8" type="ORF">Bathy01g02510</name>
</gene>
<dbReference type="InterPro" id="IPR035639">
    <property type="entry name" value="CPSF2_MBL"/>
</dbReference>
<proteinExistence type="inferred from homology"/>
<dbReference type="AlphaFoldDB" id="K8EQ87"/>
<dbReference type="KEGG" id="bpg:Bathy01g02510"/>
<sequence length="1092" mass="120937">MDQKRKNSFFVVFVVRSFHAHRHFISLSYTMPPKKKTKKATATTRSTEEDDDGGGGAGDVAATAAVKKKKRAKSPSPFVKEDESEGENNNNANALNTKRKSTARRGKSQTPNDEDDDGGKEEAEEKKVSTTIQTSQMGKRTERRQRKEAKRNLVLESGNKVALTPLLGGIREDDGARGGTTTTTEPLCYLLQIDQANILLDCGWDDRFDQTEYVKELEKIAPTLDCVLISHCTQRHVGAVPLLFSERVKCNPNCKIYASIPTHKLGQMLCYDIALGYSEFRGEFGEDVGYSLDDVDLAFSKFVPVKYQQHSRVSVRRESAGGGGGGESDAGTNSKNSGGATNSDIVVEAINAGHTLGGSCWRISKDAEDIVYAVDYNMRKERHLAGTSLAETVHRPSVLITDCRNVDRKAPESRLQVRDLPLVDCVLKHARMEGNVVICCDAVGRTLELALLLEETWKNQNLGSYQLVLFNNVAANALEFARSHLEWMNEDVGLKFDSTRQNVFDVKRLFPCHSYEDFTRLPPGPKVVLASLASLEGGFARKLFVEWASDAKNCFIWPDEIGRQVGLAREIVEKCSKGGAKTTSSKTKKKDVIMKVELARRELLSGKELEAWEHEQEEKRLEAEKRREEEAKRLAEEEEKKRMLEEEMDVDAATLSQPVEDENIYGEKKAGVAEEEEKVERLVPPPQVNEETGIALRDKQMSFERRECIVDGFIPESFEHLVFPDETKLSSSSSDPSGMSAKTEYGEAIDADAFFRVANELRPEMTRDQSFESTGDVDKLAGVDGIMDATMGIAAKLTNKQPDMDIDANAGKEEKALERPVGIPTKVVKETKEIVVKAAIESNFDYDGLADGRSVKAIIPRLEPRRVILVSGTVKDAEKLASHLYNDSEHFPKSSKIDYPKNNETLDASSVHPTYKVRLSEAVLSSARLRQVSGYAVGWIDGVIGPIPEDGSAPELLPVPVNALKLTVSKTVKDESLLAGKVTGPSLIKKEPTAAALVVEDNEENEGTEINIVTKHHRRSAFVGDVRLSEFRRYLQRMGVPAEFGEGGALVCANGQVVVRRRAEDDELIVEGSISDAYFNVRDMLYAQYSII</sequence>
<dbReference type="STRING" id="41875.K8EQ87"/>
<name>K8EQ87_9CHLO</name>
<feature type="region of interest" description="Disordered" evidence="6">
    <location>
        <begin position="313"/>
        <end position="339"/>
    </location>
</feature>
<dbReference type="InterPro" id="IPR025069">
    <property type="entry name" value="Cpsf2_C"/>
</dbReference>
<evidence type="ECO:0000256" key="6">
    <source>
        <dbReference type="SAM" id="MobiDB-lite"/>
    </source>
</evidence>
<dbReference type="InterPro" id="IPR001279">
    <property type="entry name" value="Metallo-B-lactamas"/>
</dbReference>
<dbReference type="RefSeq" id="XP_007515701.1">
    <property type="nucleotide sequence ID" value="XM_007515639.1"/>
</dbReference>
<evidence type="ECO:0000256" key="2">
    <source>
        <dbReference type="ARBA" id="ARBA00022664"/>
    </source>
</evidence>
<dbReference type="Gene3D" id="3.60.15.10">
    <property type="entry name" value="Ribonuclease Z/Hydroxyacylglutathione hydrolase-like"/>
    <property type="match status" value="1"/>
</dbReference>
<feature type="compositionally biased region" description="Polar residues" evidence="6">
    <location>
        <begin position="129"/>
        <end position="138"/>
    </location>
</feature>
<reference evidence="8 9" key="1">
    <citation type="submission" date="2011-10" db="EMBL/GenBank/DDBJ databases">
        <authorList>
            <person name="Genoscope - CEA"/>
        </authorList>
    </citation>
    <scope>NUCLEOTIDE SEQUENCE [LARGE SCALE GENOMIC DNA]</scope>
    <source>
        <strain evidence="8 9">RCC 1105</strain>
    </source>
</reference>
<feature type="domain" description="Beta-Casp" evidence="7">
    <location>
        <begin position="446"/>
        <end position="565"/>
    </location>
</feature>
<accession>K8EQ87</accession>
<feature type="compositionally biased region" description="Basic residues" evidence="6">
    <location>
        <begin position="97"/>
        <end position="107"/>
    </location>
</feature>
<keyword evidence="3 4" id="KW-0539">Nucleus</keyword>
<dbReference type="GO" id="GO:0003723">
    <property type="term" value="F:RNA binding"/>
    <property type="evidence" value="ECO:0007669"/>
    <property type="project" value="UniProtKB-KW"/>
</dbReference>
<comment type="similarity">
    <text evidence="4">Belongs to the metallo-beta-lactamase superfamily. RNA-metabolizing metallo-beta-lactamase-like family. CPSF2/YSH1 subfamily.</text>
</comment>
<dbReference type="InterPro" id="IPR036866">
    <property type="entry name" value="RibonucZ/Hydroxyglut_hydro"/>
</dbReference>
<dbReference type="SMART" id="SM01027">
    <property type="entry name" value="Beta-Casp"/>
    <property type="match status" value="1"/>
</dbReference>
<evidence type="ECO:0000256" key="3">
    <source>
        <dbReference type="ARBA" id="ARBA00023242"/>
    </source>
</evidence>
<dbReference type="OrthoDB" id="64353at2759"/>
<feature type="coiled-coil region" evidence="5">
    <location>
        <begin position="604"/>
        <end position="654"/>
    </location>
</feature>
<dbReference type="GeneID" id="19017986"/>
<keyword evidence="9" id="KW-1185">Reference proteome</keyword>
<evidence type="ECO:0000256" key="5">
    <source>
        <dbReference type="SAM" id="Coils"/>
    </source>
</evidence>
<dbReference type="eggNOG" id="KOG1135">
    <property type="taxonomic scope" value="Eukaryota"/>
</dbReference>
<dbReference type="GO" id="GO:0005847">
    <property type="term" value="C:mRNA cleavage and polyadenylation specificity factor complex"/>
    <property type="evidence" value="ECO:0007669"/>
    <property type="project" value="InterPro"/>
</dbReference>
<dbReference type="SUPFAM" id="SSF56281">
    <property type="entry name" value="Metallo-hydrolase/oxidoreductase"/>
    <property type="match status" value="1"/>
</dbReference>
<dbReference type="GO" id="GO:0006398">
    <property type="term" value="P:mRNA 3'-end processing by stem-loop binding and cleavage"/>
    <property type="evidence" value="ECO:0007669"/>
    <property type="project" value="InterPro"/>
</dbReference>